<dbReference type="EMBL" id="BMHP01000008">
    <property type="protein sequence ID" value="GGD96821.1"/>
    <property type="molecule type" value="Genomic_DNA"/>
</dbReference>
<evidence type="ECO:0000256" key="2">
    <source>
        <dbReference type="ARBA" id="ARBA00023125"/>
    </source>
</evidence>
<feature type="domain" description="HTH araC/xylS-type" evidence="4">
    <location>
        <begin position="177"/>
        <end position="274"/>
    </location>
</feature>
<dbReference type="SUPFAM" id="SSF46689">
    <property type="entry name" value="Homeodomain-like"/>
    <property type="match status" value="2"/>
</dbReference>
<dbReference type="InterPro" id="IPR037923">
    <property type="entry name" value="HTH-like"/>
</dbReference>
<keyword evidence="3" id="KW-0804">Transcription</keyword>
<dbReference type="InterPro" id="IPR018062">
    <property type="entry name" value="HTH_AraC-typ_CS"/>
</dbReference>
<evidence type="ECO:0000256" key="1">
    <source>
        <dbReference type="ARBA" id="ARBA00023015"/>
    </source>
</evidence>
<dbReference type="Gene3D" id="2.60.120.280">
    <property type="entry name" value="Regulatory protein AraC"/>
    <property type="match status" value="1"/>
</dbReference>
<evidence type="ECO:0000259" key="4">
    <source>
        <dbReference type="PROSITE" id="PS01124"/>
    </source>
</evidence>
<dbReference type="InterPro" id="IPR018060">
    <property type="entry name" value="HTH_AraC"/>
</dbReference>
<dbReference type="PROSITE" id="PS01124">
    <property type="entry name" value="HTH_ARAC_FAMILY_2"/>
    <property type="match status" value="1"/>
</dbReference>
<evidence type="ECO:0000313" key="6">
    <source>
        <dbReference type="Proteomes" id="UP000612456"/>
    </source>
</evidence>
<dbReference type="PANTHER" id="PTHR43280:SF30">
    <property type="entry name" value="MMSAB OPERON REGULATORY PROTEIN"/>
    <property type="match status" value="1"/>
</dbReference>
<sequence>MTEDNNRLWEELMASARFQVGIADYTKVSRSWQESSVVPTFNRFYLIEEGEGSIRIEDKVFYPIPRQIVLMPAGVRQGYSTISDNTFRKYWCHFTATLGDLRLFDIMETPYVLTIEDEDHWQHWLFLFRSLKQYMKRDTIAAGFRVNALIMEIMACFIEQIGEVKINRSSAVVDKIHTAITYMEQRFEEQLTIDELAKLVHYHPNYFIQVFKQFTGRSPIQYLNVMRVDKAKQWLSTTDLPVSEIADRVGMTLFYFSRLFKEHSGFTPSGYRQISRK</sequence>
<dbReference type="PANTHER" id="PTHR43280">
    <property type="entry name" value="ARAC-FAMILY TRANSCRIPTIONAL REGULATOR"/>
    <property type="match status" value="1"/>
</dbReference>
<dbReference type="SUPFAM" id="SSF51215">
    <property type="entry name" value="Regulatory protein AraC"/>
    <property type="match status" value="1"/>
</dbReference>
<dbReference type="RefSeq" id="WP_188999084.1">
    <property type="nucleotide sequence ID" value="NZ_BMHP01000008.1"/>
</dbReference>
<dbReference type="Proteomes" id="UP000612456">
    <property type="component" value="Unassembled WGS sequence"/>
</dbReference>
<protein>
    <submittedName>
        <fullName evidence="5">Transcriptional regulator</fullName>
    </submittedName>
</protein>
<evidence type="ECO:0000313" key="5">
    <source>
        <dbReference type="EMBL" id="GGD96821.1"/>
    </source>
</evidence>
<accession>A0A916ZGN3</accession>
<reference evidence="5" key="2">
    <citation type="submission" date="2020-09" db="EMBL/GenBank/DDBJ databases">
        <authorList>
            <person name="Sun Q."/>
            <person name="Zhou Y."/>
        </authorList>
    </citation>
    <scope>NUCLEOTIDE SEQUENCE</scope>
    <source>
        <strain evidence="5">CGMCC 1.15178</strain>
    </source>
</reference>
<dbReference type="Pfam" id="PF12833">
    <property type="entry name" value="HTH_18"/>
    <property type="match status" value="1"/>
</dbReference>
<dbReference type="PROSITE" id="PS00041">
    <property type="entry name" value="HTH_ARAC_FAMILY_1"/>
    <property type="match status" value="1"/>
</dbReference>
<comment type="caution">
    <text evidence="5">The sequence shown here is derived from an EMBL/GenBank/DDBJ whole genome shotgun (WGS) entry which is preliminary data.</text>
</comment>
<dbReference type="GO" id="GO:0043565">
    <property type="term" value="F:sequence-specific DNA binding"/>
    <property type="evidence" value="ECO:0007669"/>
    <property type="project" value="InterPro"/>
</dbReference>
<organism evidence="5 6">
    <name type="scientific">Paenibacillus nasutitermitis</name>
    <dbReference type="NCBI Taxonomy" id="1652958"/>
    <lineage>
        <taxon>Bacteria</taxon>
        <taxon>Bacillati</taxon>
        <taxon>Bacillota</taxon>
        <taxon>Bacilli</taxon>
        <taxon>Bacillales</taxon>
        <taxon>Paenibacillaceae</taxon>
        <taxon>Paenibacillus</taxon>
    </lineage>
</organism>
<keyword evidence="1" id="KW-0805">Transcription regulation</keyword>
<name>A0A916ZGN3_9BACL</name>
<keyword evidence="2" id="KW-0238">DNA-binding</keyword>
<dbReference type="Gene3D" id="1.10.10.60">
    <property type="entry name" value="Homeodomain-like"/>
    <property type="match status" value="2"/>
</dbReference>
<proteinExistence type="predicted"/>
<reference evidence="5" key="1">
    <citation type="journal article" date="2014" name="Int. J. Syst. Evol. Microbiol.">
        <title>Complete genome sequence of Corynebacterium casei LMG S-19264T (=DSM 44701T), isolated from a smear-ripened cheese.</title>
        <authorList>
            <consortium name="US DOE Joint Genome Institute (JGI-PGF)"/>
            <person name="Walter F."/>
            <person name="Albersmeier A."/>
            <person name="Kalinowski J."/>
            <person name="Ruckert C."/>
        </authorList>
    </citation>
    <scope>NUCLEOTIDE SEQUENCE</scope>
    <source>
        <strain evidence="5">CGMCC 1.15178</strain>
    </source>
</reference>
<evidence type="ECO:0000256" key="3">
    <source>
        <dbReference type="ARBA" id="ARBA00023163"/>
    </source>
</evidence>
<keyword evidence="6" id="KW-1185">Reference proteome</keyword>
<dbReference type="GO" id="GO:0003700">
    <property type="term" value="F:DNA-binding transcription factor activity"/>
    <property type="evidence" value="ECO:0007669"/>
    <property type="project" value="InterPro"/>
</dbReference>
<dbReference type="SMART" id="SM00342">
    <property type="entry name" value="HTH_ARAC"/>
    <property type="match status" value="1"/>
</dbReference>
<dbReference type="InterPro" id="IPR009057">
    <property type="entry name" value="Homeodomain-like_sf"/>
</dbReference>
<gene>
    <name evidence="5" type="ORF">GCM10010911_64500</name>
</gene>
<dbReference type="AlphaFoldDB" id="A0A916ZGN3"/>